<dbReference type="InterPro" id="IPR035979">
    <property type="entry name" value="RBD_domain_sf"/>
</dbReference>
<dbReference type="EMBL" id="JPKZ01022829">
    <property type="protein sequence ID" value="KHN71030.1"/>
    <property type="molecule type" value="Genomic_DNA"/>
</dbReference>
<dbReference type="SMART" id="SM00360">
    <property type="entry name" value="RRM"/>
    <property type="match status" value="1"/>
</dbReference>
<dbReference type="Pfam" id="PF00076">
    <property type="entry name" value="RRM_1"/>
    <property type="match status" value="1"/>
</dbReference>
<evidence type="ECO:0000313" key="4">
    <source>
        <dbReference type="Proteomes" id="UP000031036"/>
    </source>
</evidence>
<dbReference type="GO" id="GO:0003729">
    <property type="term" value="F:mRNA binding"/>
    <property type="evidence" value="ECO:0007669"/>
    <property type="project" value="TreeGrafter"/>
</dbReference>
<comment type="caution">
    <text evidence="3">The sequence shown here is derived from an EMBL/GenBank/DDBJ whole genome shotgun (WGS) entry which is preliminary data.</text>
</comment>
<dbReference type="GO" id="GO:0000381">
    <property type="term" value="P:regulation of alternative mRNA splicing, via spliceosome"/>
    <property type="evidence" value="ECO:0007669"/>
    <property type="project" value="TreeGrafter"/>
</dbReference>
<name>A0A0B2UQ22_TOXCA</name>
<dbReference type="SUPFAM" id="SSF54928">
    <property type="entry name" value="RNA-binding domain, RBD"/>
    <property type="match status" value="1"/>
</dbReference>
<sequence length="157" mass="17434">MFAVPFPNPYFMPNPLMAAAAVNSQRMAAPAAPQPKPPEKPPVTTVFVGNITEKCGNELIRSILSECGAVATWKRIQGSNGKFQAFGFCEFESPFGTMRALRILHDYQLAEKKLVVKVDYSFLHNPSSHEQLDVIVRLQMMLCGRDKTYKATVLQTG</sequence>
<dbReference type="PANTHER" id="PTHR18806">
    <property type="entry name" value="RBM25 PROTEIN"/>
    <property type="match status" value="1"/>
</dbReference>
<dbReference type="InterPro" id="IPR000504">
    <property type="entry name" value="RRM_dom"/>
</dbReference>
<dbReference type="Proteomes" id="UP000031036">
    <property type="component" value="Unassembled WGS sequence"/>
</dbReference>
<dbReference type="Gene3D" id="3.30.70.330">
    <property type="match status" value="1"/>
</dbReference>
<feature type="domain" description="RRM" evidence="2">
    <location>
        <begin position="44"/>
        <end position="121"/>
    </location>
</feature>
<dbReference type="OrthoDB" id="5867551at2759"/>
<dbReference type="PROSITE" id="PS50102">
    <property type="entry name" value="RRM"/>
    <property type="match status" value="1"/>
</dbReference>
<dbReference type="AlphaFoldDB" id="A0A0B2UQ22"/>
<evidence type="ECO:0000259" key="2">
    <source>
        <dbReference type="PROSITE" id="PS50102"/>
    </source>
</evidence>
<gene>
    <name evidence="3" type="primary">RBM25</name>
    <name evidence="3" type="ORF">Tcan_02580</name>
</gene>
<evidence type="ECO:0000313" key="3">
    <source>
        <dbReference type="EMBL" id="KHN71030.1"/>
    </source>
</evidence>
<dbReference type="InterPro" id="IPR052768">
    <property type="entry name" value="RBM25"/>
</dbReference>
<reference evidence="3 4" key="1">
    <citation type="submission" date="2014-11" db="EMBL/GenBank/DDBJ databases">
        <title>Genetic blueprint of the zoonotic pathogen Toxocara canis.</title>
        <authorList>
            <person name="Zhu X.-Q."/>
            <person name="Korhonen P.K."/>
            <person name="Cai H."/>
            <person name="Young N.D."/>
            <person name="Nejsum P."/>
            <person name="von Samson-Himmelstjerna G."/>
            <person name="Boag P.R."/>
            <person name="Tan P."/>
            <person name="Li Q."/>
            <person name="Min J."/>
            <person name="Yang Y."/>
            <person name="Wang X."/>
            <person name="Fang X."/>
            <person name="Hall R.S."/>
            <person name="Hofmann A."/>
            <person name="Sternberg P.W."/>
            <person name="Jex A.R."/>
            <person name="Gasser R.B."/>
        </authorList>
    </citation>
    <scope>NUCLEOTIDE SEQUENCE [LARGE SCALE GENOMIC DNA]</scope>
    <source>
        <strain evidence="3">PN_DK_2014</strain>
    </source>
</reference>
<protein>
    <submittedName>
        <fullName evidence="3">RNA-binding protein 25</fullName>
    </submittedName>
</protein>
<keyword evidence="4" id="KW-1185">Reference proteome</keyword>
<dbReference type="InterPro" id="IPR012677">
    <property type="entry name" value="Nucleotide-bd_a/b_plait_sf"/>
</dbReference>
<dbReference type="STRING" id="6265.A0A0B2UQ22"/>
<dbReference type="PANTHER" id="PTHR18806:SF4">
    <property type="entry name" value="RNA-BINDING PROTEIN 25"/>
    <property type="match status" value="1"/>
</dbReference>
<accession>A0A0B2UQ22</accession>
<keyword evidence="1" id="KW-0694">RNA-binding</keyword>
<dbReference type="GO" id="GO:0005681">
    <property type="term" value="C:spliceosomal complex"/>
    <property type="evidence" value="ECO:0007669"/>
    <property type="project" value="TreeGrafter"/>
</dbReference>
<organism evidence="3 4">
    <name type="scientific">Toxocara canis</name>
    <name type="common">Canine roundworm</name>
    <dbReference type="NCBI Taxonomy" id="6265"/>
    <lineage>
        <taxon>Eukaryota</taxon>
        <taxon>Metazoa</taxon>
        <taxon>Ecdysozoa</taxon>
        <taxon>Nematoda</taxon>
        <taxon>Chromadorea</taxon>
        <taxon>Rhabditida</taxon>
        <taxon>Spirurina</taxon>
        <taxon>Ascaridomorpha</taxon>
        <taxon>Ascaridoidea</taxon>
        <taxon>Toxocaridae</taxon>
        <taxon>Toxocara</taxon>
    </lineage>
</organism>
<proteinExistence type="predicted"/>
<dbReference type="CDD" id="cd12446">
    <property type="entry name" value="RRM_RBM25"/>
    <property type="match status" value="1"/>
</dbReference>
<dbReference type="InterPro" id="IPR034268">
    <property type="entry name" value="RBM25_RRM"/>
</dbReference>
<evidence type="ECO:0000256" key="1">
    <source>
        <dbReference type="PROSITE-ProRule" id="PRU00176"/>
    </source>
</evidence>